<evidence type="ECO:0000313" key="3">
    <source>
        <dbReference type="Proteomes" id="UP001629536"/>
    </source>
</evidence>
<proteinExistence type="predicted"/>
<dbReference type="InterPro" id="IPR003115">
    <property type="entry name" value="ParB_N"/>
</dbReference>
<dbReference type="EMBL" id="JBFNFH010000003">
    <property type="protein sequence ID" value="MFM1524533.1"/>
    <property type="molecule type" value="Genomic_DNA"/>
</dbReference>
<dbReference type="RefSeq" id="WP_408126317.1">
    <property type="nucleotide sequence ID" value="NZ_JBFNFH010000003.1"/>
</dbReference>
<dbReference type="SUPFAM" id="SSF109709">
    <property type="entry name" value="KorB DNA-binding domain-like"/>
    <property type="match status" value="1"/>
</dbReference>
<dbReference type="InterPro" id="IPR050336">
    <property type="entry name" value="Chromosome_partition/occlusion"/>
</dbReference>
<evidence type="ECO:0000313" key="2">
    <source>
        <dbReference type="EMBL" id="MFM1524533.1"/>
    </source>
</evidence>
<sequence length="278" mass="33437">MKLNNNLVNYLSDEQIEEVQNIQLDDLEFFEDQPFNIYDKTEKFNELIESIKDYGIINPLIVTNSDVDNKYVILSGRHRYLVAKELGYETIPCIVKLDLSEEEKYAYVIETNVTLRSFLEMSLMEQAKTLKYKNDKYKKIKFNEETKNTRQRLAKEYNISSSKVYRLMKLNDLIEEFQIIVNENNINIDLALLLANLDKDKQKYILKKYELKKIKFTKKDIEKIITEDLFNDKDFEKNFYKDKKDVYIKIKLSDYEIKKFENKTKKEIEEYIHELLEN</sequence>
<dbReference type="Proteomes" id="UP001629536">
    <property type="component" value="Unassembled WGS sequence"/>
</dbReference>
<comment type="caution">
    <text evidence="2">The sequence shown here is derived from an EMBL/GenBank/DDBJ whole genome shotgun (WGS) entry which is preliminary data.</text>
</comment>
<evidence type="ECO:0000259" key="1">
    <source>
        <dbReference type="SMART" id="SM00470"/>
    </source>
</evidence>
<dbReference type="SUPFAM" id="SSF110849">
    <property type="entry name" value="ParB/Sulfiredoxin"/>
    <property type="match status" value="1"/>
</dbReference>
<dbReference type="InterPro" id="IPR036086">
    <property type="entry name" value="ParB/Sulfiredoxin_sf"/>
</dbReference>
<accession>A0ABW9F5U3</accession>
<organism evidence="2 3">
    <name type="scientific">Helcococcus bovis</name>
    <dbReference type="NCBI Taxonomy" id="3153252"/>
    <lineage>
        <taxon>Bacteria</taxon>
        <taxon>Bacillati</taxon>
        <taxon>Bacillota</taxon>
        <taxon>Tissierellia</taxon>
        <taxon>Tissierellales</taxon>
        <taxon>Peptoniphilaceae</taxon>
        <taxon>Helcococcus</taxon>
    </lineage>
</organism>
<dbReference type="SMART" id="SM00470">
    <property type="entry name" value="ParB"/>
    <property type="match status" value="1"/>
</dbReference>
<dbReference type="Gene3D" id="3.90.1530.10">
    <property type="entry name" value="Conserved hypothetical protein from pyrococcus furiosus pfu- 392566-001, ParB domain"/>
    <property type="match status" value="1"/>
</dbReference>
<dbReference type="PANTHER" id="PTHR33375:SF1">
    <property type="entry name" value="CHROMOSOME-PARTITIONING PROTEIN PARB-RELATED"/>
    <property type="match status" value="1"/>
</dbReference>
<protein>
    <submittedName>
        <fullName evidence="2">ParB N-terminal domain-containing protein</fullName>
    </submittedName>
</protein>
<dbReference type="Pfam" id="PF02195">
    <property type="entry name" value="ParB_N"/>
    <property type="match status" value="1"/>
</dbReference>
<feature type="domain" description="ParB-like N-terminal" evidence="1">
    <location>
        <begin position="20"/>
        <end position="112"/>
    </location>
</feature>
<reference evidence="2 3" key="1">
    <citation type="journal article" date="2024" name="Front. Microbiol.">
        <title>Pangenomic and biochemical analyses of Helcococcus ovis reveal widespread tetracycline resistance and a novel bacterial species, Helcococcus bovis.</title>
        <authorList>
            <person name="Cunha F."/>
            <person name="Zhai Y."/>
            <person name="Casaro S."/>
            <person name="Jones K.L."/>
            <person name="Hernandez M."/>
            <person name="Bisinotto R.S."/>
            <person name="Kariyawasam S."/>
            <person name="Brown M.B."/>
            <person name="Phillips A."/>
            <person name="Jeong K.C."/>
            <person name="Galvao K.N."/>
        </authorList>
    </citation>
    <scope>NUCLEOTIDE SEQUENCE [LARGE SCALE GENOMIC DNA]</scope>
    <source>
        <strain evidence="2 3">KG197</strain>
    </source>
</reference>
<name>A0ABW9F5U3_9FIRM</name>
<dbReference type="Gene3D" id="1.10.10.2830">
    <property type="match status" value="1"/>
</dbReference>
<gene>
    <name evidence="2" type="ORF">ABGF40_02490</name>
</gene>
<keyword evidence="3" id="KW-1185">Reference proteome</keyword>
<dbReference type="PANTHER" id="PTHR33375">
    <property type="entry name" value="CHROMOSOME-PARTITIONING PROTEIN PARB-RELATED"/>
    <property type="match status" value="1"/>
</dbReference>